<dbReference type="GO" id="GO:0004630">
    <property type="term" value="F:phospholipase D activity"/>
    <property type="evidence" value="ECO:0007669"/>
    <property type="project" value="UniProtKB-EC"/>
</dbReference>
<dbReference type="Pfam" id="PF00168">
    <property type="entry name" value="C2"/>
    <property type="match status" value="1"/>
</dbReference>
<proteinExistence type="inferred from homology"/>
<organism evidence="13 14">
    <name type="scientific">Salix viminalis</name>
    <name type="common">Common osier</name>
    <name type="synonym">Basket willow</name>
    <dbReference type="NCBI Taxonomy" id="40686"/>
    <lineage>
        <taxon>Eukaryota</taxon>
        <taxon>Viridiplantae</taxon>
        <taxon>Streptophyta</taxon>
        <taxon>Embryophyta</taxon>
        <taxon>Tracheophyta</taxon>
        <taxon>Spermatophyta</taxon>
        <taxon>Magnoliopsida</taxon>
        <taxon>eudicotyledons</taxon>
        <taxon>Gunneridae</taxon>
        <taxon>Pentapetalae</taxon>
        <taxon>rosids</taxon>
        <taxon>fabids</taxon>
        <taxon>Malpighiales</taxon>
        <taxon>Salicaceae</taxon>
        <taxon>Saliceae</taxon>
        <taxon>Salix</taxon>
    </lineage>
</organism>
<dbReference type="Proteomes" id="UP001151529">
    <property type="component" value="Chromosome 18"/>
</dbReference>
<comment type="cofactor">
    <cofactor evidence="2 10">
        <name>Ca(2+)</name>
        <dbReference type="ChEBI" id="CHEBI:29108"/>
    </cofactor>
</comment>
<dbReference type="GO" id="GO:0046470">
    <property type="term" value="P:phosphatidylcholine metabolic process"/>
    <property type="evidence" value="ECO:0007669"/>
    <property type="project" value="InterPro"/>
</dbReference>
<dbReference type="AlphaFoldDB" id="A0A9Q0SD95"/>
<dbReference type="Gene3D" id="3.30.870.10">
    <property type="entry name" value="Endonuclease Chain A"/>
    <property type="match status" value="2"/>
</dbReference>
<keyword evidence="14" id="KW-1185">Reference proteome</keyword>
<dbReference type="GO" id="GO:0005886">
    <property type="term" value="C:plasma membrane"/>
    <property type="evidence" value="ECO:0007669"/>
    <property type="project" value="TreeGrafter"/>
</dbReference>
<evidence type="ECO:0000259" key="12">
    <source>
        <dbReference type="PROSITE" id="PS50035"/>
    </source>
</evidence>
<dbReference type="Gene3D" id="2.60.40.150">
    <property type="entry name" value="C2 domain"/>
    <property type="match status" value="1"/>
</dbReference>
<comment type="function">
    <text evidence="10">Hydrolyzes glycerol-phospholipids at the terminal phosphodiesteric bond.</text>
</comment>
<protein>
    <recommendedName>
        <fullName evidence="10">Phospholipase D</fullName>
        <ecNumber evidence="10">3.1.4.4</ecNumber>
    </recommendedName>
</protein>
<keyword evidence="6 10" id="KW-0378">Hydrolase</keyword>
<dbReference type="GO" id="GO:0009395">
    <property type="term" value="P:phospholipid catabolic process"/>
    <property type="evidence" value="ECO:0007669"/>
    <property type="project" value="TreeGrafter"/>
</dbReference>
<dbReference type="Pfam" id="PF12357">
    <property type="entry name" value="PLD_C"/>
    <property type="match status" value="1"/>
</dbReference>
<evidence type="ECO:0000256" key="7">
    <source>
        <dbReference type="ARBA" id="ARBA00022837"/>
    </source>
</evidence>
<evidence type="ECO:0000256" key="4">
    <source>
        <dbReference type="ARBA" id="ARBA00022723"/>
    </source>
</evidence>
<dbReference type="InterPro" id="IPR011402">
    <property type="entry name" value="PLipase_D_pln"/>
</dbReference>
<dbReference type="SMART" id="SM00239">
    <property type="entry name" value="C2"/>
    <property type="match status" value="1"/>
</dbReference>
<gene>
    <name evidence="13" type="ORF">OIU85_012224</name>
</gene>
<feature type="domain" description="PLD phosphodiesterase" evidence="12">
    <location>
        <begin position="297"/>
        <end position="335"/>
    </location>
</feature>
<feature type="domain" description="C2" evidence="11">
    <location>
        <begin position="1"/>
        <end position="125"/>
    </location>
</feature>
<dbReference type="PANTHER" id="PTHR18896:SF193">
    <property type="entry name" value="PHOSPHOLIPASE D"/>
    <property type="match status" value="1"/>
</dbReference>
<dbReference type="InterPro" id="IPR015679">
    <property type="entry name" value="PLipase_D_fam"/>
</dbReference>
<keyword evidence="4" id="KW-0479">Metal-binding</keyword>
<dbReference type="Pfam" id="PF00614">
    <property type="entry name" value="PLDc"/>
    <property type="match status" value="2"/>
</dbReference>
<dbReference type="FunFam" id="3.30.870.10:FF:000027">
    <property type="entry name" value="Phospholipase D"/>
    <property type="match status" value="1"/>
</dbReference>
<evidence type="ECO:0000256" key="8">
    <source>
        <dbReference type="ARBA" id="ARBA00022963"/>
    </source>
</evidence>
<evidence type="ECO:0000256" key="5">
    <source>
        <dbReference type="ARBA" id="ARBA00022737"/>
    </source>
</evidence>
<evidence type="ECO:0000256" key="3">
    <source>
        <dbReference type="ARBA" id="ARBA00010683"/>
    </source>
</evidence>
<dbReference type="CDD" id="cd04015">
    <property type="entry name" value="C2_plant_PLD"/>
    <property type="match status" value="1"/>
</dbReference>
<dbReference type="SUPFAM" id="SSF49562">
    <property type="entry name" value="C2 domain (Calcium/lipid-binding domain, CaLB)"/>
    <property type="match status" value="1"/>
</dbReference>
<keyword evidence="9" id="KW-0443">Lipid metabolism</keyword>
<dbReference type="PIRSF" id="PIRSF036470">
    <property type="entry name" value="PLD_plant"/>
    <property type="match status" value="1"/>
</dbReference>
<dbReference type="SUPFAM" id="SSF56024">
    <property type="entry name" value="Phospholipase D/nuclease"/>
    <property type="match status" value="2"/>
</dbReference>
<dbReference type="PROSITE" id="PS50004">
    <property type="entry name" value="C2"/>
    <property type="match status" value="1"/>
</dbReference>
<evidence type="ECO:0000313" key="14">
    <source>
        <dbReference type="Proteomes" id="UP001151529"/>
    </source>
</evidence>
<keyword evidence="5" id="KW-0677">Repeat</keyword>
<evidence type="ECO:0000256" key="1">
    <source>
        <dbReference type="ARBA" id="ARBA00000798"/>
    </source>
</evidence>
<evidence type="ECO:0000256" key="10">
    <source>
        <dbReference type="PIRNR" id="PIRNR036470"/>
    </source>
</evidence>
<keyword evidence="7 10" id="KW-0106">Calcium</keyword>
<evidence type="ECO:0000256" key="9">
    <source>
        <dbReference type="ARBA" id="ARBA00023098"/>
    </source>
</evidence>
<evidence type="ECO:0000259" key="11">
    <source>
        <dbReference type="PROSITE" id="PS50004"/>
    </source>
</evidence>
<dbReference type="InterPro" id="IPR001736">
    <property type="entry name" value="PLipase_D/transphosphatidylase"/>
</dbReference>
<dbReference type="SMART" id="SM00155">
    <property type="entry name" value="PLDc"/>
    <property type="match status" value="2"/>
</dbReference>
<accession>A0A9Q0SD95</accession>
<evidence type="ECO:0000313" key="13">
    <source>
        <dbReference type="EMBL" id="KAJ6673202.1"/>
    </source>
</evidence>
<feature type="domain" description="PLD phosphodiesterase" evidence="12">
    <location>
        <begin position="579"/>
        <end position="606"/>
    </location>
</feature>
<comment type="catalytic activity">
    <reaction evidence="1 10">
        <text>a 1,2-diacyl-sn-glycero-3-phosphocholine + H2O = a 1,2-diacyl-sn-glycero-3-phosphate + choline + H(+)</text>
        <dbReference type="Rhea" id="RHEA:14445"/>
        <dbReference type="ChEBI" id="CHEBI:15354"/>
        <dbReference type="ChEBI" id="CHEBI:15377"/>
        <dbReference type="ChEBI" id="CHEBI:15378"/>
        <dbReference type="ChEBI" id="CHEBI:57643"/>
        <dbReference type="ChEBI" id="CHEBI:58608"/>
        <dbReference type="EC" id="3.1.4.4"/>
    </reaction>
</comment>
<evidence type="ECO:0000256" key="6">
    <source>
        <dbReference type="ARBA" id="ARBA00022801"/>
    </source>
</evidence>
<dbReference type="PANTHER" id="PTHR18896">
    <property type="entry name" value="PHOSPHOLIPASE D"/>
    <property type="match status" value="1"/>
</dbReference>
<name>A0A9Q0SD95_SALVM</name>
<comment type="similarity">
    <text evidence="3 10">Belongs to the phospholipase D family. C2-PLD subfamily.</text>
</comment>
<dbReference type="EMBL" id="JAPFFL010000017">
    <property type="protein sequence ID" value="KAJ6673202.1"/>
    <property type="molecule type" value="Genomic_DNA"/>
</dbReference>
<dbReference type="PROSITE" id="PS50035">
    <property type="entry name" value="PLD"/>
    <property type="match status" value="2"/>
</dbReference>
<dbReference type="InterPro" id="IPR035892">
    <property type="entry name" value="C2_domain_sf"/>
</dbReference>
<evidence type="ECO:0000256" key="2">
    <source>
        <dbReference type="ARBA" id="ARBA00001913"/>
    </source>
</evidence>
<reference evidence="13 14" key="1">
    <citation type="journal article" date="2023" name="Int. J. Mol. Sci.">
        <title>De Novo Assembly and Annotation of 11 Diverse Shrub Willow (Salix) Genomes Reveals Novel Gene Organization in Sex-Linked Regions.</title>
        <authorList>
            <person name="Hyden B."/>
            <person name="Feng K."/>
            <person name="Yates T.B."/>
            <person name="Jawdy S."/>
            <person name="Cereghino C."/>
            <person name="Smart L.B."/>
            <person name="Muchero W."/>
        </authorList>
    </citation>
    <scope>NUCLEOTIDE SEQUENCE [LARGE SCALE GENOMIC DNA]</scope>
    <source>
        <tissue evidence="13">Shoot tip</tissue>
    </source>
</reference>
<sequence>MEPVLLHGTLHVTIYEARKVFGSGCSKFCCQILGNIDNTVGFGKGFCKLYAGIYLEETRVGRTRLLKHPHSDPQWFESFHIYCAHLASNVIFSVKEDNPIEAVVIGKAYLPVAELLDGKEVDKWLEILHKTHRPRHKGVPYTFFSQRSGCRVTLYQDAHVPDKFIPEIPLACGKHQEQHRCWEDIFDAIFNAKHLIYITGWSVYTKITLVRDPARQKPGGDMILGELLKKKADEGVRVLVLVWDDRTSVKLLKKDGLMATHDEDTGGYFHDTKVHCVLCPRNPDDGQSIIQDIEISTMFTHHQKTLVVDSALPGGEPPKRRIVSFIGGIDLCDGRYDTPFHPIFRTLDTRWRKQGNEKLLLQPGELDRILTPPSPVMLPEDHETWNVQLFRSIDGGAASGFPEAPEDAARVGLVSGRDSVIDRSIQDGYINAIRRAKNFVYIENQYFLGSSFSWKSDDVKVEEVGASHLIPKELSLKIVSKIKSGERFSVYVVIPMWPEGIPESGSVQAILNWQKRTMEMMYSDIAEALRDKGLEANPKDYLTFFCLGKHEREMAGEYVPSEKPAQNSDYSRAQKSRRFMIYVHAKMMIVDDEYMITGSANINQRSMDGGRDTEIAMGAYQPYHLATKQPARGQIHGFRMSLWYEHLGQLDDTFCHPESLECVRKVNHIAGKYWHLYSSGNDLPGHLLTYPMEVTSNGDLTELQGTEFFPDTKARVFGSKSDLLPSILTT</sequence>
<dbReference type="OrthoDB" id="14911at2759"/>
<keyword evidence="8 10" id="KW-0442">Lipid degradation</keyword>
<dbReference type="EC" id="3.1.4.4" evidence="10"/>
<comment type="caution">
    <text evidence="13">The sequence shown here is derived from an EMBL/GenBank/DDBJ whole genome shotgun (WGS) entry which is preliminary data.</text>
</comment>
<dbReference type="InterPro" id="IPR024632">
    <property type="entry name" value="PLipase_D_C"/>
</dbReference>
<dbReference type="GO" id="GO:0005509">
    <property type="term" value="F:calcium ion binding"/>
    <property type="evidence" value="ECO:0007669"/>
    <property type="project" value="InterPro"/>
</dbReference>
<dbReference type="InterPro" id="IPR000008">
    <property type="entry name" value="C2_dom"/>
</dbReference>